<gene>
    <name evidence="1" type="ORF">GCM10007853_17400</name>
</gene>
<keyword evidence="2" id="KW-1185">Reference proteome</keyword>
<dbReference type="Pfam" id="PF05284">
    <property type="entry name" value="DUF736"/>
    <property type="match status" value="1"/>
</dbReference>
<organism evidence="1 2">
    <name type="scientific">Algimonas ampicilliniresistens</name>
    <dbReference type="NCBI Taxonomy" id="1298735"/>
    <lineage>
        <taxon>Bacteria</taxon>
        <taxon>Pseudomonadati</taxon>
        <taxon>Pseudomonadota</taxon>
        <taxon>Alphaproteobacteria</taxon>
        <taxon>Maricaulales</taxon>
        <taxon>Robiginitomaculaceae</taxon>
        <taxon>Algimonas</taxon>
    </lineage>
</organism>
<protein>
    <recommendedName>
        <fullName evidence="3">DUF736 domain-containing protein</fullName>
    </recommendedName>
</protein>
<name>A0ABQ5V8J3_9PROT</name>
<sequence>MTMANALGYITETDTGFEGTLSMLSLSTPIRIVANGLKQDGTDQPDYRVLAGGQGAPIGAGWVRTAKSSGREYVSLTLASPEIGPRKVYANIAPVKNDETRHVILWNPAG</sequence>
<proteinExistence type="predicted"/>
<comment type="caution">
    <text evidence="1">The sequence shown here is derived from an EMBL/GenBank/DDBJ whole genome shotgun (WGS) entry which is preliminary data.</text>
</comment>
<dbReference type="InterPro" id="IPR007948">
    <property type="entry name" value="DUF736"/>
</dbReference>
<evidence type="ECO:0000313" key="2">
    <source>
        <dbReference type="Proteomes" id="UP001161391"/>
    </source>
</evidence>
<reference evidence="1" key="2">
    <citation type="submission" date="2023-01" db="EMBL/GenBank/DDBJ databases">
        <title>Draft genome sequence of Algimonas ampicilliniresistens strain NBRC 108219.</title>
        <authorList>
            <person name="Sun Q."/>
            <person name="Mori K."/>
        </authorList>
    </citation>
    <scope>NUCLEOTIDE SEQUENCE</scope>
    <source>
        <strain evidence="1">NBRC 108219</strain>
    </source>
</reference>
<dbReference type="EMBL" id="BSNK01000002">
    <property type="protein sequence ID" value="GLQ23866.1"/>
    <property type="molecule type" value="Genomic_DNA"/>
</dbReference>
<reference evidence="1" key="1">
    <citation type="journal article" date="2014" name="Int. J. Syst. Evol. Microbiol.">
        <title>Complete genome of a new Firmicutes species belonging to the dominant human colonic microbiota ('Ruminococcus bicirculans') reveals two chromosomes and a selective capacity to utilize plant glucans.</title>
        <authorList>
            <consortium name="NISC Comparative Sequencing Program"/>
            <person name="Wegmann U."/>
            <person name="Louis P."/>
            <person name="Goesmann A."/>
            <person name="Henrissat B."/>
            <person name="Duncan S.H."/>
            <person name="Flint H.J."/>
        </authorList>
    </citation>
    <scope>NUCLEOTIDE SEQUENCE</scope>
    <source>
        <strain evidence="1">NBRC 108219</strain>
    </source>
</reference>
<evidence type="ECO:0000313" key="1">
    <source>
        <dbReference type="EMBL" id="GLQ23866.1"/>
    </source>
</evidence>
<accession>A0ABQ5V8J3</accession>
<dbReference type="Proteomes" id="UP001161391">
    <property type="component" value="Unassembled WGS sequence"/>
</dbReference>
<evidence type="ECO:0008006" key="3">
    <source>
        <dbReference type="Google" id="ProtNLM"/>
    </source>
</evidence>